<keyword evidence="5" id="KW-1133">Transmembrane helix</keyword>
<keyword evidence="8" id="KW-1185">Reference proteome</keyword>
<protein>
    <recommendedName>
        <fullName evidence="1">peptidylprolyl isomerase</fullName>
        <ecNumber evidence="1">5.2.1.8</ecNumber>
    </recommendedName>
</protein>
<evidence type="ECO:0000256" key="3">
    <source>
        <dbReference type="ARBA" id="ARBA00023235"/>
    </source>
</evidence>
<dbReference type="PROSITE" id="PS50072">
    <property type="entry name" value="CSA_PPIASE_2"/>
    <property type="match status" value="1"/>
</dbReference>
<sequence>MVTKQEQERRVRDYRARQTVHQRRQRRQRRDSIVGALAALVVLVGGTALLSTVQPPADPAETAPAASETAPAPGETQAESLVPDPSLAEGRTWTGSLTINGIELGVELDGAAAPQAVSAVLADTQRDYYDGKSCHRLTTSEGFSVLQCGSADGQGSGDPSYMYGPVENAPADDVYVEGTIAMARQGNNADSNGHQFFIVYGDTTIPSDAAGGYSVIGRVTSGLDQLTADVISLGTQDGAPDGPPAEPVAIDDFQLQ</sequence>
<reference evidence="7 8" key="1">
    <citation type="journal article" date="2019" name="Int. J. Syst. Evol. Microbiol.">
        <title>The Global Catalogue of Microorganisms (GCM) 10K type strain sequencing project: providing services to taxonomists for standard genome sequencing and annotation.</title>
        <authorList>
            <consortium name="The Broad Institute Genomics Platform"/>
            <consortium name="The Broad Institute Genome Sequencing Center for Infectious Disease"/>
            <person name="Wu L."/>
            <person name="Ma J."/>
        </authorList>
    </citation>
    <scope>NUCLEOTIDE SEQUENCE [LARGE SCALE GENOMIC DNA]</scope>
    <source>
        <strain evidence="7 8">JCM 12398</strain>
    </source>
</reference>
<gene>
    <name evidence="7" type="ORF">GCM10009640_04270</name>
</gene>
<evidence type="ECO:0000256" key="5">
    <source>
        <dbReference type="SAM" id="Phobius"/>
    </source>
</evidence>
<evidence type="ECO:0000256" key="1">
    <source>
        <dbReference type="ARBA" id="ARBA00013194"/>
    </source>
</evidence>
<feature type="compositionally biased region" description="Basic and acidic residues" evidence="4">
    <location>
        <begin position="1"/>
        <end position="16"/>
    </location>
</feature>
<dbReference type="RefSeq" id="WP_343916851.1">
    <property type="nucleotide sequence ID" value="NZ_BAAAKK010000001.1"/>
</dbReference>
<evidence type="ECO:0000313" key="7">
    <source>
        <dbReference type="EMBL" id="GAA1418430.1"/>
    </source>
</evidence>
<dbReference type="PANTHER" id="PTHR43246">
    <property type="entry name" value="PEPTIDYL-PROLYL CIS-TRANS ISOMERASE CYP38, CHLOROPLASTIC"/>
    <property type="match status" value="1"/>
</dbReference>
<dbReference type="Gene3D" id="2.40.100.10">
    <property type="entry name" value="Cyclophilin-like"/>
    <property type="match status" value="1"/>
</dbReference>
<dbReference type="InterPro" id="IPR044665">
    <property type="entry name" value="E_coli_cyclophilin_A-like"/>
</dbReference>
<feature type="compositionally biased region" description="Basic residues" evidence="4">
    <location>
        <begin position="18"/>
        <end position="29"/>
    </location>
</feature>
<dbReference type="InterPro" id="IPR002130">
    <property type="entry name" value="Cyclophilin-type_PPIase_dom"/>
</dbReference>
<evidence type="ECO:0000256" key="4">
    <source>
        <dbReference type="SAM" id="MobiDB-lite"/>
    </source>
</evidence>
<dbReference type="Proteomes" id="UP001501266">
    <property type="component" value="Unassembled WGS sequence"/>
</dbReference>
<evidence type="ECO:0000256" key="2">
    <source>
        <dbReference type="ARBA" id="ARBA00023110"/>
    </source>
</evidence>
<dbReference type="EC" id="5.2.1.8" evidence="1"/>
<feature type="transmembrane region" description="Helical" evidence="5">
    <location>
        <begin position="33"/>
        <end position="53"/>
    </location>
</feature>
<keyword evidence="3" id="KW-0413">Isomerase</keyword>
<dbReference type="InterPro" id="IPR029000">
    <property type="entry name" value="Cyclophilin-like_dom_sf"/>
</dbReference>
<keyword evidence="5" id="KW-0472">Membrane</keyword>
<accession>A0ABN1YN47</accession>
<dbReference type="SUPFAM" id="SSF50891">
    <property type="entry name" value="Cyclophilin-like"/>
    <property type="match status" value="1"/>
</dbReference>
<feature type="region of interest" description="Disordered" evidence="4">
    <location>
        <begin position="1"/>
        <end position="29"/>
    </location>
</feature>
<feature type="region of interest" description="Disordered" evidence="4">
    <location>
        <begin position="233"/>
        <end position="256"/>
    </location>
</feature>
<feature type="region of interest" description="Disordered" evidence="4">
    <location>
        <begin position="54"/>
        <end position="89"/>
    </location>
</feature>
<keyword evidence="2" id="KW-0697">Rotamase</keyword>
<organism evidence="7 8">
    <name type="scientific">Agrococcus citreus</name>
    <dbReference type="NCBI Taxonomy" id="84643"/>
    <lineage>
        <taxon>Bacteria</taxon>
        <taxon>Bacillati</taxon>
        <taxon>Actinomycetota</taxon>
        <taxon>Actinomycetes</taxon>
        <taxon>Micrococcales</taxon>
        <taxon>Microbacteriaceae</taxon>
        <taxon>Agrococcus</taxon>
    </lineage>
</organism>
<evidence type="ECO:0000259" key="6">
    <source>
        <dbReference type="PROSITE" id="PS50072"/>
    </source>
</evidence>
<feature type="domain" description="PPIase cyclophilin-type" evidence="6">
    <location>
        <begin position="103"/>
        <end position="255"/>
    </location>
</feature>
<comment type="caution">
    <text evidence="7">The sequence shown here is derived from an EMBL/GenBank/DDBJ whole genome shotgun (WGS) entry which is preliminary data.</text>
</comment>
<feature type="compositionally biased region" description="Low complexity" evidence="4">
    <location>
        <begin position="59"/>
        <end position="76"/>
    </location>
</feature>
<name>A0ABN1YN47_9MICO</name>
<proteinExistence type="predicted"/>
<dbReference type="EMBL" id="BAAAKK010000001">
    <property type="protein sequence ID" value="GAA1418430.1"/>
    <property type="molecule type" value="Genomic_DNA"/>
</dbReference>
<evidence type="ECO:0000313" key="8">
    <source>
        <dbReference type="Proteomes" id="UP001501266"/>
    </source>
</evidence>
<keyword evidence="5" id="KW-0812">Transmembrane</keyword>
<dbReference type="Pfam" id="PF00160">
    <property type="entry name" value="Pro_isomerase"/>
    <property type="match status" value="1"/>
</dbReference>